<accession>A0A8R1U6F5</accession>
<evidence type="ECO:0000313" key="3">
    <source>
        <dbReference type="Proteomes" id="UP000005239"/>
    </source>
</evidence>
<feature type="compositionally biased region" description="Low complexity" evidence="1">
    <location>
        <begin position="79"/>
        <end position="98"/>
    </location>
</feature>
<protein>
    <submittedName>
        <fullName evidence="2">Uncharacterized protein</fullName>
    </submittedName>
</protein>
<organism evidence="2 3">
    <name type="scientific">Pristionchus pacificus</name>
    <name type="common">Parasitic nematode worm</name>
    <dbReference type="NCBI Taxonomy" id="54126"/>
    <lineage>
        <taxon>Eukaryota</taxon>
        <taxon>Metazoa</taxon>
        <taxon>Ecdysozoa</taxon>
        <taxon>Nematoda</taxon>
        <taxon>Chromadorea</taxon>
        <taxon>Rhabditida</taxon>
        <taxon>Rhabditina</taxon>
        <taxon>Diplogasteromorpha</taxon>
        <taxon>Diplogasteroidea</taxon>
        <taxon>Neodiplogasteridae</taxon>
        <taxon>Pristionchus</taxon>
    </lineage>
</organism>
<dbReference type="AlphaFoldDB" id="A0A2A6CEI0"/>
<dbReference type="EnsemblMetazoa" id="PPA04935.1">
    <property type="protein sequence ID" value="PPA04935.1"/>
    <property type="gene ID" value="WBGene00094489"/>
</dbReference>
<accession>A0A2A6CEI0</accession>
<name>A0A2A6CEI0_PRIPA</name>
<gene>
    <name evidence="2" type="primary">WBGene00094489</name>
</gene>
<keyword evidence="3" id="KW-1185">Reference proteome</keyword>
<feature type="region of interest" description="Disordered" evidence="1">
    <location>
        <begin position="79"/>
        <end position="111"/>
    </location>
</feature>
<dbReference type="Proteomes" id="UP000005239">
    <property type="component" value="Unassembled WGS sequence"/>
</dbReference>
<reference evidence="3" key="1">
    <citation type="journal article" date="2008" name="Nat. Genet.">
        <title>The Pristionchus pacificus genome provides a unique perspective on nematode lifestyle and parasitism.</title>
        <authorList>
            <person name="Dieterich C."/>
            <person name="Clifton S.W."/>
            <person name="Schuster L.N."/>
            <person name="Chinwalla A."/>
            <person name="Delehaunty K."/>
            <person name="Dinkelacker I."/>
            <person name="Fulton L."/>
            <person name="Fulton R."/>
            <person name="Godfrey J."/>
            <person name="Minx P."/>
            <person name="Mitreva M."/>
            <person name="Roeseler W."/>
            <person name="Tian H."/>
            <person name="Witte H."/>
            <person name="Yang S.P."/>
            <person name="Wilson R.K."/>
            <person name="Sommer R.J."/>
        </authorList>
    </citation>
    <scope>NUCLEOTIDE SEQUENCE [LARGE SCALE GENOMIC DNA]</scope>
    <source>
        <strain evidence="3">PS312</strain>
    </source>
</reference>
<evidence type="ECO:0000256" key="1">
    <source>
        <dbReference type="SAM" id="MobiDB-lite"/>
    </source>
</evidence>
<proteinExistence type="predicted"/>
<sequence>MVLGGFTDEIATIDMNKSASALMSASQQSLDSMSASMTQSMTSSTFSSQQFQQQEFHASSTSLESAGYASMTASQQSLSSMTQSSRSLTQSSQSSSTTMEKKAFQTSSSTSSSTVQSVERQAIQAAVVVSKPNVIVKETIHLFAGTLSYSTRSASHVTYEEVLPPVHLKDGWIYVDEEGILAVRQFDFAPSPVKDIQLYTSCTVDPPVDFAIPVVKKATHTTNASLITIEKGELKLVREEIEEDEGMFEEFWEEVRVEHYEEEQRRILHRRKMMEERIQETRRIQERRQMLLKRIEETKGIYAYSARRSSNMSMESSPASYRTMDSFGSVTYSPRY</sequence>
<reference evidence="2" key="2">
    <citation type="submission" date="2022-06" db="UniProtKB">
        <authorList>
            <consortium name="EnsemblMetazoa"/>
        </authorList>
    </citation>
    <scope>IDENTIFICATION</scope>
    <source>
        <strain evidence="2">PS312</strain>
    </source>
</reference>
<evidence type="ECO:0000313" key="2">
    <source>
        <dbReference type="EnsemblMetazoa" id="PPA04935.1"/>
    </source>
</evidence>